<organism evidence="5 6">
    <name type="scientific">Vulcanimicrobium alpinum</name>
    <dbReference type="NCBI Taxonomy" id="3016050"/>
    <lineage>
        <taxon>Bacteria</taxon>
        <taxon>Bacillati</taxon>
        <taxon>Vulcanimicrobiota</taxon>
        <taxon>Vulcanimicrobiia</taxon>
        <taxon>Vulcanimicrobiales</taxon>
        <taxon>Vulcanimicrobiaceae</taxon>
        <taxon>Vulcanimicrobium</taxon>
    </lineage>
</organism>
<evidence type="ECO:0000313" key="5">
    <source>
        <dbReference type="EMBL" id="BDE08196.1"/>
    </source>
</evidence>
<dbReference type="InterPro" id="IPR050834">
    <property type="entry name" value="Glycosyltransf_2"/>
</dbReference>
<dbReference type="KEGG" id="vab:WPS_34720"/>
<feature type="domain" description="Glycosyltransferase 2-like" evidence="3">
    <location>
        <begin position="37"/>
        <end position="135"/>
    </location>
</feature>
<gene>
    <name evidence="5" type="ORF">WPS_34720</name>
</gene>
<dbReference type="PANTHER" id="PTHR43685:SF3">
    <property type="entry name" value="SLR2126 PROTEIN"/>
    <property type="match status" value="1"/>
</dbReference>
<dbReference type="Pfam" id="PF02709">
    <property type="entry name" value="Glyco_transf_7C"/>
    <property type="match status" value="1"/>
</dbReference>
<evidence type="ECO:0000313" key="6">
    <source>
        <dbReference type="Proteomes" id="UP001317532"/>
    </source>
</evidence>
<evidence type="ECO:0000256" key="2">
    <source>
        <dbReference type="SAM" id="MobiDB-lite"/>
    </source>
</evidence>
<evidence type="ECO:0000259" key="4">
    <source>
        <dbReference type="Pfam" id="PF02709"/>
    </source>
</evidence>
<dbReference type="EMBL" id="AP025523">
    <property type="protein sequence ID" value="BDE08196.1"/>
    <property type="molecule type" value="Genomic_DNA"/>
</dbReference>
<dbReference type="GO" id="GO:0016740">
    <property type="term" value="F:transferase activity"/>
    <property type="evidence" value="ECO:0007669"/>
    <property type="project" value="UniProtKB-KW"/>
</dbReference>
<dbReference type="SUPFAM" id="SSF53448">
    <property type="entry name" value="Nucleotide-diphospho-sugar transferases"/>
    <property type="match status" value="1"/>
</dbReference>
<proteinExistence type="predicted"/>
<evidence type="ECO:0000256" key="1">
    <source>
        <dbReference type="ARBA" id="ARBA00022679"/>
    </source>
</evidence>
<dbReference type="InterPro" id="IPR027791">
    <property type="entry name" value="Galactosyl_T_C"/>
</dbReference>
<sequence length="320" mass="34239">MVPRDRRRAARAVRAPCRRGGADGGVSPRKPASVNLSVVIATKDRAALLDAALASLRAQQHAPPFELVVVDNGSRDATPEVARAHGAAYAFVRESNRGAARNAGIAKATGDLVVFCDDDVLTPPHFLAAHARAHAAEIFPLAVSGPIVNVPSPEHRPAPSAANYSRAFFVTCNVSVRRASLRAVGGFDEAFDLYGWEDTELGARLRAHGVRRAFAWDAYLWHIKPPTTESLEDALGKAIEKARMAAQFVRKMPTSRIKLATGAYSANLLRARVLAPPLLQPLVAGVATSTRVPAALASLARGVLLDSVYTEELGRQLRGR</sequence>
<keyword evidence="6" id="KW-1185">Reference proteome</keyword>
<feature type="domain" description="Galactosyltransferase C-terminal" evidence="4">
    <location>
        <begin position="164"/>
        <end position="211"/>
    </location>
</feature>
<protein>
    <recommendedName>
        <fullName evidence="7">Glycosyltransferase</fullName>
    </recommendedName>
</protein>
<name>A0AAN1Y076_UNVUL</name>
<feature type="compositionally biased region" description="Basic residues" evidence="2">
    <location>
        <begin position="1"/>
        <end position="11"/>
    </location>
</feature>
<evidence type="ECO:0000259" key="3">
    <source>
        <dbReference type="Pfam" id="PF00535"/>
    </source>
</evidence>
<dbReference type="Pfam" id="PF00535">
    <property type="entry name" value="Glycos_transf_2"/>
    <property type="match status" value="1"/>
</dbReference>
<dbReference type="Gene3D" id="3.90.550.10">
    <property type="entry name" value="Spore Coat Polysaccharide Biosynthesis Protein SpsA, Chain A"/>
    <property type="match status" value="1"/>
</dbReference>
<dbReference type="AlphaFoldDB" id="A0AAN1Y076"/>
<reference evidence="5 6" key="1">
    <citation type="journal article" date="2022" name="ISME Commun">
        <title>Vulcanimicrobium alpinus gen. nov. sp. nov., the first cultivated representative of the candidate phylum 'Eremiobacterota', is a metabolically versatile aerobic anoxygenic phototroph.</title>
        <authorList>
            <person name="Yabe S."/>
            <person name="Muto K."/>
            <person name="Abe K."/>
            <person name="Yokota A."/>
            <person name="Staudigel H."/>
            <person name="Tebo B.M."/>
        </authorList>
    </citation>
    <scope>NUCLEOTIDE SEQUENCE [LARGE SCALE GENOMIC DNA]</scope>
    <source>
        <strain evidence="5 6">WC8-2</strain>
    </source>
</reference>
<feature type="region of interest" description="Disordered" evidence="2">
    <location>
        <begin position="1"/>
        <end position="28"/>
    </location>
</feature>
<evidence type="ECO:0008006" key="7">
    <source>
        <dbReference type="Google" id="ProtNLM"/>
    </source>
</evidence>
<accession>A0AAN1Y076</accession>
<dbReference type="PANTHER" id="PTHR43685">
    <property type="entry name" value="GLYCOSYLTRANSFERASE"/>
    <property type="match status" value="1"/>
</dbReference>
<dbReference type="Proteomes" id="UP001317532">
    <property type="component" value="Chromosome"/>
</dbReference>
<dbReference type="InterPro" id="IPR029044">
    <property type="entry name" value="Nucleotide-diphossugar_trans"/>
</dbReference>
<keyword evidence="1" id="KW-0808">Transferase</keyword>
<dbReference type="InterPro" id="IPR001173">
    <property type="entry name" value="Glyco_trans_2-like"/>
</dbReference>